<protein>
    <submittedName>
        <fullName evidence="1">Uncharacterized protein</fullName>
    </submittedName>
</protein>
<dbReference type="EMBL" id="LR796304">
    <property type="protein sequence ID" value="CAB4135763.1"/>
    <property type="molecule type" value="Genomic_DNA"/>
</dbReference>
<proteinExistence type="predicted"/>
<sequence>MEYILITPAPIEPLTLDEVKQKLRLTGNNDFDTELTRLIATAREVCENITGRDLITKTYKLYIDCFSSEIEIRKSKLQSIVAVRYYYNEVINTLANTEYYYTKSNDYSKIIFKNSINHDEIKQAIEIEFTAGYGITASTIPSGLKEAMLNYIDLLFNNCSNDGAEADLFSQYMIAKKLFFTI</sequence>
<accession>A0A6J5LRD5</accession>
<organism evidence="1">
    <name type="scientific">uncultured Caudovirales phage</name>
    <dbReference type="NCBI Taxonomy" id="2100421"/>
    <lineage>
        <taxon>Viruses</taxon>
        <taxon>Duplodnaviria</taxon>
        <taxon>Heunggongvirae</taxon>
        <taxon>Uroviricota</taxon>
        <taxon>Caudoviricetes</taxon>
        <taxon>Peduoviridae</taxon>
        <taxon>Maltschvirus</taxon>
        <taxon>Maltschvirus maltsch</taxon>
    </lineage>
</organism>
<dbReference type="Gene3D" id="1.10.3230.30">
    <property type="entry name" value="Phage gp6-like head-tail connector protein"/>
    <property type="match status" value="1"/>
</dbReference>
<reference evidence="1" key="1">
    <citation type="submission" date="2020-04" db="EMBL/GenBank/DDBJ databases">
        <authorList>
            <person name="Chiriac C."/>
            <person name="Salcher M."/>
            <person name="Ghai R."/>
            <person name="Kavagutti S V."/>
        </authorList>
    </citation>
    <scope>NUCLEOTIDE SEQUENCE</scope>
</reference>
<name>A0A6J5LRD5_9CAUD</name>
<dbReference type="InterPro" id="IPR006450">
    <property type="entry name" value="Phage_HK97_gp6-like"/>
</dbReference>
<dbReference type="NCBIfam" id="TIGR02215">
    <property type="entry name" value="phage_chp_gp8"/>
    <property type="match status" value="1"/>
</dbReference>
<gene>
    <name evidence="1" type="ORF">UFOVP286_44</name>
</gene>
<dbReference type="CDD" id="cd08054">
    <property type="entry name" value="gp6"/>
    <property type="match status" value="1"/>
</dbReference>
<evidence type="ECO:0000313" key="1">
    <source>
        <dbReference type="EMBL" id="CAB4135763.1"/>
    </source>
</evidence>
<dbReference type="NCBIfam" id="TIGR01560">
    <property type="entry name" value="put_DNA_pack"/>
    <property type="match status" value="1"/>
</dbReference>
<dbReference type="InterPro" id="IPR011738">
    <property type="entry name" value="Phage_CHP"/>
</dbReference>